<organism evidence="1 2">
    <name type="scientific">Opisthorchis felineus</name>
    <dbReference type="NCBI Taxonomy" id="147828"/>
    <lineage>
        <taxon>Eukaryota</taxon>
        <taxon>Metazoa</taxon>
        <taxon>Spiralia</taxon>
        <taxon>Lophotrochozoa</taxon>
        <taxon>Platyhelminthes</taxon>
        <taxon>Trematoda</taxon>
        <taxon>Digenea</taxon>
        <taxon>Opisthorchiida</taxon>
        <taxon>Opisthorchiata</taxon>
        <taxon>Opisthorchiidae</taxon>
        <taxon>Opisthorchis</taxon>
    </lineage>
</organism>
<evidence type="ECO:0000313" key="2">
    <source>
        <dbReference type="Proteomes" id="UP000308267"/>
    </source>
</evidence>
<keyword evidence="2" id="KW-1185">Reference proteome</keyword>
<dbReference type="Proteomes" id="UP000308267">
    <property type="component" value="Unassembled WGS sequence"/>
</dbReference>
<proteinExistence type="predicted"/>
<gene>
    <name evidence="1" type="ORF">CRM22_009433</name>
</gene>
<reference evidence="1 2" key="1">
    <citation type="journal article" date="2019" name="BMC Genomics">
        <title>New insights from Opisthorchis felineus genome: update on genomics of the epidemiologically important liver flukes.</title>
        <authorList>
            <person name="Ershov N.I."/>
            <person name="Mordvinov V.A."/>
            <person name="Prokhortchouk E.B."/>
            <person name="Pakharukova M.Y."/>
            <person name="Gunbin K.V."/>
            <person name="Ustyantsev K."/>
            <person name="Genaev M.A."/>
            <person name="Blinov A.G."/>
            <person name="Mazur A."/>
            <person name="Boulygina E."/>
            <person name="Tsygankova S."/>
            <person name="Khrameeva E."/>
            <person name="Chekanov N."/>
            <person name="Fan G."/>
            <person name="Xiao A."/>
            <person name="Zhang H."/>
            <person name="Xu X."/>
            <person name="Yang H."/>
            <person name="Solovyev V."/>
            <person name="Lee S.M."/>
            <person name="Liu X."/>
            <person name="Afonnikov D.A."/>
            <person name="Skryabin K.G."/>
        </authorList>
    </citation>
    <scope>NUCLEOTIDE SEQUENCE [LARGE SCALE GENOMIC DNA]</scope>
    <source>
        <strain evidence="1">AK-0245</strain>
        <tissue evidence="1">Whole organism</tissue>
    </source>
</reference>
<sequence>MMSPIGRNLSWKICTGPRGVIDSPLRILLNQYWDIGPSSFLPSPKSCDVFLIVITAKRTEHSNESFSRTVLSTFKDNPGHSPDIHATAEGDIGFTPTKLIFGSTLNLHG</sequence>
<dbReference type="EMBL" id="SJOL01009124">
    <property type="protein sequence ID" value="TGZ58811.1"/>
    <property type="molecule type" value="Genomic_DNA"/>
</dbReference>
<name>A0A4S2L7N4_OPIFE</name>
<evidence type="ECO:0000313" key="1">
    <source>
        <dbReference type="EMBL" id="TGZ58811.1"/>
    </source>
</evidence>
<dbReference type="AlphaFoldDB" id="A0A4S2L7N4"/>
<comment type="caution">
    <text evidence="1">The sequence shown here is derived from an EMBL/GenBank/DDBJ whole genome shotgun (WGS) entry which is preliminary data.</text>
</comment>
<accession>A0A4S2L7N4</accession>
<protein>
    <submittedName>
        <fullName evidence="1">Uncharacterized protein</fullName>
    </submittedName>
</protein>